<dbReference type="AlphaFoldDB" id="A0A090N7D5"/>
<sequence length="76" mass="8210">MSRSDRLLIALMTCSITRMLMSLVAHLADDVDHLVDLDVVETRHHLVGTTDTFGCIASAFASSSRLRPGPPSSSAR</sequence>
<evidence type="ECO:0000256" key="1">
    <source>
        <dbReference type="SAM" id="SignalP"/>
    </source>
</evidence>
<dbReference type="Proteomes" id="UP000035762">
    <property type="component" value="Unassembled WGS sequence"/>
</dbReference>
<organism evidence="2 3">
    <name type="scientific">Afipia felis</name>
    <name type="common">Cat scratch disease bacillus</name>
    <dbReference type="NCBI Taxonomy" id="1035"/>
    <lineage>
        <taxon>Bacteria</taxon>
        <taxon>Pseudomonadati</taxon>
        <taxon>Pseudomonadota</taxon>
        <taxon>Alphaproteobacteria</taxon>
        <taxon>Hyphomicrobiales</taxon>
        <taxon>Nitrobacteraceae</taxon>
        <taxon>Afipia</taxon>
    </lineage>
</organism>
<dbReference type="EMBL" id="CCAZ020000001">
    <property type="protein sequence ID" value="CEG08413.1"/>
    <property type="molecule type" value="Genomic_DNA"/>
</dbReference>
<comment type="caution">
    <text evidence="2">The sequence shown here is derived from an EMBL/GenBank/DDBJ whole genome shotgun (WGS) entry which is preliminary data.</text>
</comment>
<proteinExistence type="predicted"/>
<name>A0A090N7D5_AFIFE</name>
<keyword evidence="1" id="KW-0732">Signal</keyword>
<keyword evidence="3" id="KW-1185">Reference proteome</keyword>
<gene>
    <name evidence="2" type="ORF">BN961_01828</name>
</gene>
<evidence type="ECO:0000313" key="2">
    <source>
        <dbReference type="EMBL" id="CEG08413.1"/>
    </source>
</evidence>
<evidence type="ECO:0008006" key="4">
    <source>
        <dbReference type="Google" id="ProtNLM"/>
    </source>
</evidence>
<protein>
    <recommendedName>
        <fullName evidence="4">Secreted protein</fullName>
    </recommendedName>
</protein>
<accession>A0A090N7D5</accession>
<reference evidence="2 3" key="1">
    <citation type="journal article" date="2014" name="Genome Announc.">
        <title>Genome Sequence of Afipia felis Strain 76713, Isolated in Hospital Water Using an Amoeba Co-Culture Procedure.</title>
        <authorList>
            <person name="Benamar S."/>
            <person name="La Scola B."/>
            <person name="Croce O."/>
        </authorList>
    </citation>
    <scope>NUCLEOTIDE SEQUENCE [LARGE SCALE GENOMIC DNA]</scope>
    <source>
        <strain evidence="2 3">76713</strain>
    </source>
</reference>
<feature type="chain" id="PRO_5001860345" description="Secreted protein" evidence="1">
    <location>
        <begin position="28"/>
        <end position="76"/>
    </location>
</feature>
<feature type="signal peptide" evidence="1">
    <location>
        <begin position="1"/>
        <end position="27"/>
    </location>
</feature>
<evidence type="ECO:0000313" key="3">
    <source>
        <dbReference type="Proteomes" id="UP000035762"/>
    </source>
</evidence>